<reference evidence="1" key="1">
    <citation type="submission" date="2021-02" db="EMBL/GenBank/DDBJ databases">
        <authorList>
            <person name="Nowell W R."/>
        </authorList>
    </citation>
    <scope>NUCLEOTIDE SEQUENCE</scope>
</reference>
<sequence>MEYFYARLLGVKTSLYHWEEKPADELTIHNLTSEQLQTAGRSYVGAFQTQAKRELKPLLSKNRSFQQCLRSLSKDKSIVITRPDKGRGIIILNSSEYLSKMNNLLADTSTFIKLDTDPTLFKEDQLTR</sequence>
<feature type="non-terminal residue" evidence="1">
    <location>
        <position position="128"/>
    </location>
</feature>
<evidence type="ECO:0000313" key="1">
    <source>
        <dbReference type="EMBL" id="CAF4500302.1"/>
    </source>
</evidence>
<gene>
    <name evidence="1" type="ORF">TMI583_LOCUS47930</name>
</gene>
<proteinExistence type="predicted"/>
<dbReference type="EMBL" id="CAJOBA010095127">
    <property type="protein sequence ID" value="CAF4500302.1"/>
    <property type="molecule type" value="Genomic_DNA"/>
</dbReference>
<protein>
    <submittedName>
        <fullName evidence="1">Uncharacterized protein</fullName>
    </submittedName>
</protein>
<dbReference type="AlphaFoldDB" id="A0A8S2XJB9"/>
<evidence type="ECO:0000313" key="2">
    <source>
        <dbReference type="Proteomes" id="UP000682733"/>
    </source>
</evidence>
<comment type="caution">
    <text evidence="1">The sequence shown here is derived from an EMBL/GenBank/DDBJ whole genome shotgun (WGS) entry which is preliminary data.</text>
</comment>
<name>A0A8S2XJB9_9BILA</name>
<dbReference type="Proteomes" id="UP000682733">
    <property type="component" value="Unassembled WGS sequence"/>
</dbReference>
<accession>A0A8S2XJB9</accession>
<organism evidence="1 2">
    <name type="scientific">Didymodactylos carnosus</name>
    <dbReference type="NCBI Taxonomy" id="1234261"/>
    <lineage>
        <taxon>Eukaryota</taxon>
        <taxon>Metazoa</taxon>
        <taxon>Spiralia</taxon>
        <taxon>Gnathifera</taxon>
        <taxon>Rotifera</taxon>
        <taxon>Eurotatoria</taxon>
        <taxon>Bdelloidea</taxon>
        <taxon>Philodinida</taxon>
        <taxon>Philodinidae</taxon>
        <taxon>Didymodactylos</taxon>
    </lineage>
</organism>